<dbReference type="AlphaFoldDB" id="A0A060NH44"/>
<protein>
    <submittedName>
        <fullName evidence="1">Uncharacterized protein</fullName>
    </submittedName>
</protein>
<dbReference type="OrthoDB" id="6997735at2"/>
<dbReference type="RefSeq" id="WP_082039955.1">
    <property type="nucleotide sequence ID" value="NZ_AP014568.1"/>
</dbReference>
<sequence>MNKVVYVKAKFKPVGKEVTIKVPTGETKKGLFGGEKEVTVKKQEWQQTGWSDREIDGELLSEDINLAVEKLNKNGYEVVAIQPITSGAYNYTWGNYGTAGNGGAPTCYSYGYGYSYTEGVTIIAKKLSPAPV</sequence>
<organism evidence="1 2">
    <name type="scientific">Serpentinimonas raichei</name>
    <dbReference type="NCBI Taxonomy" id="1458425"/>
    <lineage>
        <taxon>Bacteria</taxon>
        <taxon>Pseudomonadati</taxon>
        <taxon>Pseudomonadota</taxon>
        <taxon>Betaproteobacteria</taxon>
        <taxon>Burkholderiales</taxon>
        <taxon>Comamonadaceae</taxon>
        <taxon>Serpentinimonas</taxon>
    </lineage>
</organism>
<gene>
    <name evidence="1" type="ORF">SRAA_1342</name>
</gene>
<name>A0A060NH44_9BURK</name>
<evidence type="ECO:0000313" key="1">
    <source>
        <dbReference type="EMBL" id="BAO81196.1"/>
    </source>
</evidence>
<accession>A0A060NH44</accession>
<proteinExistence type="predicted"/>
<keyword evidence="2" id="KW-1185">Reference proteome</keyword>
<reference evidence="1 2" key="1">
    <citation type="journal article" date="2014" name="Nat. Commun.">
        <title>Physiological and genomic features of highly alkaliphilic hydrogen-utilizing Betaproteobacteria from a continental serpentinizing site.</title>
        <authorList>
            <person name="Suzuki S."/>
            <person name="Kuenen J.G."/>
            <person name="Schipper K."/>
            <person name="van der Velde S."/>
            <person name="Ishii S."/>
            <person name="Wu A."/>
            <person name="Sorokin D.Y."/>
            <person name="Tenney A."/>
            <person name="Meng X.Y."/>
            <person name="Morrill P.L."/>
            <person name="Kamagata Y."/>
            <person name="Muyzer G."/>
            <person name="Nealson K.H."/>
        </authorList>
    </citation>
    <scope>NUCLEOTIDE SEQUENCE [LARGE SCALE GENOMIC DNA]</scope>
    <source>
        <strain evidence="1 2">A1</strain>
    </source>
</reference>
<dbReference type="KEGG" id="cbaa:SRAA_1342"/>
<dbReference type="Proteomes" id="UP000067461">
    <property type="component" value="Chromosome"/>
</dbReference>
<evidence type="ECO:0000313" key="2">
    <source>
        <dbReference type="Proteomes" id="UP000067461"/>
    </source>
</evidence>
<dbReference type="EMBL" id="AP014568">
    <property type="protein sequence ID" value="BAO81196.1"/>
    <property type="molecule type" value="Genomic_DNA"/>
</dbReference>
<dbReference type="HOGENOM" id="CLU_122380_0_0_4"/>